<dbReference type="EMBL" id="VRTY01000057">
    <property type="protein sequence ID" value="TXK37696.1"/>
    <property type="molecule type" value="Genomic_DNA"/>
</dbReference>
<evidence type="ECO:0000313" key="1">
    <source>
        <dbReference type="EMBL" id="TXK37696.1"/>
    </source>
</evidence>
<reference evidence="1 2" key="1">
    <citation type="submission" date="2019-08" db="EMBL/GenBank/DDBJ databases">
        <authorList>
            <person name="Shi S."/>
        </authorList>
    </citation>
    <scope>NUCLEOTIDE SEQUENCE [LARGE SCALE GENOMIC DNA]</scope>
    <source>
        <strain evidence="1 2">GY10130</strain>
    </source>
</reference>
<name>A0A5C8JKY1_9BACT</name>
<proteinExistence type="predicted"/>
<dbReference type="Proteomes" id="UP000321926">
    <property type="component" value="Unassembled WGS sequence"/>
</dbReference>
<evidence type="ECO:0000313" key="2">
    <source>
        <dbReference type="Proteomes" id="UP000321926"/>
    </source>
</evidence>
<gene>
    <name evidence="1" type="ORF">FVR03_14885</name>
</gene>
<organism evidence="1 2">
    <name type="scientific">Pontibacter qinzhouensis</name>
    <dbReference type="NCBI Taxonomy" id="2603253"/>
    <lineage>
        <taxon>Bacteria</taxon>
        <taxon>Pseudomonadati</taxon>
        <taxon>Bacteroidota</taxon>
        <taxon>Cytophagia</taxon>
        <taxon>Cytophagales</taxon>
        <taxon>Hymenobacteraceae</taxon>
        <taxon>Pontibacter</taxon>
    </lineage>
</organism>
<keyword evidence="2" id="KW-1185">Reference proteome</keyword>
<sequence>MGLYDQPGRGRKPLLTAPERERVWLLVRESPRRIGQHLVTLEQKLEKRISHSTLKRTLWCS</sequence>
<dbReference type="AlphaFoldDB" id="A0A5C8JKY1"/>
<protein>
    <submittedName>
        <fullName evidence="1">Helix-turn-helix domain-containing protein</fullName>
    </submittedName>
</protein>
<comment type="caution">
    <text evidence="1">The sequence shown here is derived from an EMBL/GenBank/DDBJ whole genome shotgun (WGS) entry which is preliminary data.</text>
</comment>
<accession>A0A5C8JKY1</accession>